<dbReference type="GO" id="GO:0006508">
    <property type="term" value="P:proteolysis"/>
    <property type="evidence" value="ECO:0007669"/>
    <property type="project" value="UniProtKB-KW"/>
</dbReference>
<dbReference type="Proteomes" id="UP000663860">
    <property type="component" value="Unassembled WGS sequence"/>
</dbReference>
<dbReference type="InterPro" id="IPR046449">
    <property type="entry name" value="DEGP_PDZ_sf"/>
</dbReference>
<comment type="caution">
    <text evidence="5">The sequence shown here is derived from an EMBL/GenBank/DDBJ whole genome shotgun (WGS) entry which is preliminary data.</text>
</comment>
<dbReference type="Gene3D" id="2.30.42.10">
    <property type="match status" value="1"/>
</dbReference>
<keyword evidence="3" id="KW-0720">Serine protease</keyword>
<proteinExistence type="predicted"/>
<dbReference type="InterPro" id="IPR041517">
    <property type="entry name" value="DEGP_PDZ"/>
</dbReference>
<dbReference type="PANTHER" id="PTHR45980">
    <property type="match status" value="1"/>
</dbReference>
<dbReference type="Gene3D" id="3.20.190.20">
    <property type="match status" value="1"/>
</dbReference>
<sequence>MENLSYRKYLKLNDDQHGILVTSVDPACILSKILQEDDVITAIDDNAVADDGTIDFRRGERLGFIYLSKLKFVGETATLRIIRQGQEITLTSSLDNTPALVPLHSHDKCPEYLIYAGIVFTVLTRFYLYTWGEYDWDKKAPKHLVSLAYGGMLEELNQQIVIIDRILVDEVNYGINSNVTDTVLKAVNGIEIKNIKHLAKLIDEMSNNEANAFIRFETKCKQVIVIECEEARQSEARILAQNSIVHARSENLR</sequence>
<evidence type="ECO:0000256" key="1">
    <source>
        <dbReference type="ARBA" id="ARBA00022670"/>
    </source>
</evidence>
<evidence type="ECO:0000256" key="2">
    <source>
        <dbReference type="ARBA" id="ARBA00022801"/>
    </source>
</evidence>
<evidence type="ECO:0000313" key="6">
    <source>
        <dbReference type="Proteomes" id="UP000663860"/>
    </source>
</evidence>
<reference evidence="5" key="1">
    <citation type="submission" date="2021-02" db="EMBL/GenBank/DDBJ databases">
        <authorList>
            <person name="Nowell W R."/>
        </authorList>
    </citation>
    <scope>NUCLEOTIDE SEQUENCE</scope>
</reference>
<gene>
    <name evidence="5" type="ORF">IZO911_LOCUS17325</name>
</gene>
<dbReference type="InterPro" id="IPR036034">
    <property type="entry name" value="PDZ_sf"/>
</dbReference>
<dbReference type="SUPFAM" id="SSF50156">
    <property type="entry name" value="PDZ domain-like"/>
    <property type="match status" value="1"/>
</dbReference>
<name>A0A814GDR3_9BILA</name>
<organism evidence="5 6">
    <name type="scientific">Adineta steineri</name>
    <dbReference type="NCBI Taxonomy" id="433720"/>
    <lineage>
        <taxon>Eukaryota</taxon>
        <taxon>Metazoa</taxon>
        <taxon>Spiralia</taxon>
        <taxon>Gnathifera</taxon>
        <taxon>Rotifera</taxon>
        <taxon>Eurotatoria</taxon>
        <taxon>Bdelloidea</taxon>
        <taxon>Adinetida</taxon>
        <taxon>Adinetidae</taxon>
        <taxon>Adineta</taxon>
    </lineage>
</organism>
<dbReference type="Pfam" id="PF17815">
    <property type="entry name" value="PDZ_3"/>
    <property type="match status" value="1"/>
</dbReference>
<dbReference type="AlphaFoldDB" id="A0A814GDR3"/>
<evidence type="ECO:0000256" key="3">
    <source>
        <dbReference type="ARBA" id="ARBA00022825"/>
    </source>
</evidence>
<dbReference type="GO" id="GO:0004252">
    <property type="term" value="F:serine-type endopeptidase activity"/>
    <property type="evidence" value="ECO:0007669"/>
    <property type="project" value="TreeGrafter"/>
</dbReference>
<feature type="domain" description="Protease Do-like PDZ" evidence="4">
    <location>
        <begin position="101"/>
        <end position="250"/>
    </location>
</feature>
<dbReference type="EMBL" id="CAJNOE010000160">
    <property type="protein sequence ID" value="CAF0995090.1"/>
    <property type="molecule type" value="Genomic_DNA"/>
</dbReference>
<keyword evidence="2" id="KW-0378">Hydrolase</keyword>
<dbReference type="PANTHER" id="PTHR45980:SF9">
    <property type="entry name" value="PROTEASE DO-LIKE 10, MITOCHONDRIAL-RELATED"/>
    <property type="match status" value="1"/>
</dbReference>
<accession>A0A814GDR3</accession>
<evidence type="ECO:0000259" key="4">
    <source>
        <dbReference type="Pfam" id="PF17815"/>
    </source>
</evidence>
<keyword evidence="1" id="KW-0645">Protease</keyword>
<protein>
    <recommendedName>
        <fullName evidence="4">Protease Do-like PDZ domain-containing protein</fullName>
    </recommendedName>
</protein>
<evidence type="ECO:0000313" key="5">
    <source>
        <dbReference type="EMBL" id="CAF0995090.1"/>
    </source>
</evidence>